<proteinExistence type="predicted"/>
<dbReference type="STRING" id="7209.A0A1I7VHH4"/>
<dbReference type="AlphaFoldDB" id="A0A1I7VHH4"/>
<sequence>MPSSQLRDLDLVKWLDNKLGDNNELWSGRQAASLLSREMLVELETCFQALESHVKLKIILAVPHLSYRLITMWKEPLINLLELARRDADDWIETVADMYREYPNRQCITPTPTNADSYFCKSLDELRKMVRKHSANNNLRLLPLDLSAVSQSAIKTRFGLTEIESRKHFNLKRRAKSYTLKAELLKSAEIGYNRNKNQKLDVVSPSFPIRMRSTVRKPNNDLPMRGIPTTNTCKLSAGFTNEPRKFQRQLTRREGGAKFIDIGDLPQALSVRRKEQEAEERARRHQEREEQRKRAQAEKVAKEAKRAAIAAQKAKEAAAVTAATVDEVTAAVNEAISSAVRNNPNSLFEECNAPVNNQSSDSRQDTNQLTSSYGDVRDLPTIQSEQSQDSQPSSAAVHLSRRESFARRQCEEMLACANVLNEEGHRMVIAFMSGNKVHPYPHLGDLLTLKLSETYEDELRPDGTVQKMRVETFFQMDYRTGEWKRLRKTRALRPEEMRTFQQTNDTRNENLIWEFIIDGNDGNNDNVNGNNYNGDDDDDDDNDDDDSGDSDDNDDDDSGDSDDNDDADDNDVDDDYGDYGDDGAGYGNGVRGDINCRVPADTTAVVVTGRKAFSDNSS</sequence>
<feature type="region of interest" description="Disordered" evidence="1">
    <location>
        <begin position="381"/>
        <end position="400"/>
    </location>
</feature>
<feature type="compositionally biased region" description="Acidic residues" evidence="1">
    <location>
        <begin position="534"/>
        <end position="581"/>
    </location>
</feature>
<dbReference type="PROSITE" id="PS51838">
    <property type="entry name" value="HDAG"/>
    <property type="match status" value="1"/>
</dbReference>
<dbReference type="InterPro" id="IPR056557">
    <property type="entry name" value="NELF-A_N"/>
</dbReference>
<evidence type="ECO:0000256" key="1">
    <source>
        <dbReference type="SAM" id="MobiDB-lite"/>
    </source>
</evidence>
<feature type="domain" description="HDAg" evidence="2">
    <location>
        <begin position="91"/>
        <end position="260"/>
    </location>
</feature>
<dbReference type="InterPro" id="IPR037517">
    <property type="entry name" value="HDAG_dom"/>
</dbReference>
<dbReference type="Proteomes" id="UP000095285">
    <property type="component" value="Unassembled WGS sequence"/>
</dbReference>
<evidence type="ECO:0000313" key="4">
    <source>
        <dbReference type="WBParaSite" id="EN70_2603"/>
    </source>
</evidence>
<dbReference type="GO" id="GO:0034244">
    <property type="term" value="P:negative regulation of transcription elongation by RNA polymerase II"/>
    <property type="evidence" value="ECO:0007669"/>
    <property type="project" value="TreeGrafter"/>
</dbReference>
<feature type="compositionally biased region" description="Polar residues" evidence="1">
    <location>
        <begin position="354"/>
        <end position="373"/>
    </location>
</feature>
<reference evidence="3" key="1">
    <citation type="submission" date="2012-04" db="EMBL/GenBank/DDBJ databases">
        <title>The Genome Sequence of Loa loa.</title>
        <authorList>
            <consortium name="The Broad Institute Genome Sequencing Platform"/>
            <consortium name="Broad Institute Genome Sequencing Center for Infectious Disease"/>
            <person name="Nutman T.B."/>
            <person name="Fink D.L."/>
            <person name="Russ C."/>
            <person name="Young S."/>
            <person name="Zeng Q."/>
            <person name="Gargeya S."/>
            <person name="Alvarado L."/>
            <person name="Berlin A."/>
            <person name="Chapman S.B."/>
            <person name="Chen Z."/>
            <person name="Freedman E."/>
            <person name="Gellesch M."/>
            <person name="Goldberg J."/>
            <person name="Griggs A."/>
            <person name="Gujja S."/>
            <person name="Heilman E.R."/>
            <person name="Heiman D."/>
            <person name="Howarth C."/>
            <person name="Mehta T."/>
            <person name="Neiman D."/>
            <person name="Pearson M."/>
            <person name="Roberts A."/>
            <person name="Saif S."/>
            <person name="Shea T."/>
            <person name="Shenoy N."/>
            <person name="Sisk P."/>
            <person name="Stolte C."/>
            <person name="Sykes S."/>
            <person name="White J."/>
            <person name="Yandava C."/>
            <person name="Haas B."/>
            <person name="Henn M.R."/>
            <person name="Nusbaum C."/>
            <person name="Birren B."/>
        </authorList>
    </citation>
    <scope>NUCLEOTIDE SEQUENCE [LARGE SCALE GENOMIC DNA]</scope>
</reference>
<evidence type="ECO:0000313" key="3">
    <source>
        <dbReference type="Proteomes" id="UP000095285"/>
    </source>
</evidence>
<reference evidence="4" key="2">
    <citation type="submission" date="2016-11" db="UniProtKB">
        <authorList>
            <consortium name="WormBaseParasite"/>
        </authorList>
    </citation>
    <scope>IDENTIFICATION</scope>
</reference>
<dbReference type="Pfam" id="PF23553">
    <property type="entry name" value="NELF-A_N"/>
    <property type="match status" value="1"/>
</dbReference>
<dbReference type="GO" id="GO:0032021">
    <property type="term" value="C:NELF complex"/>
    <property type="evidence" value="ECO:0007669"/>
    <property type="project" value="TreeGrafter"/>
</dbReference>
<evidence type="ECO:0000259" key="2">
    <source>
        <dbReference type="PROSITE" id="PS51838"/>
    </source>
</evidence>
<feature type="compositionally biased region" description="Low complexity" evidence="1">
    <location>
        <begin position="518"/>
        <end position="533"/>
    </location>
</feature>
<feature type="region of interest" description="Disordered" evidence="1">
    <location>
        <begin position="345"/>
        <end position="375"/>
    </location>
</feature>
<keyword evidence="3" id="KW-1185">Reference proteome</keyword>
<organism evidence="3 4">
    <name type="scientific">Loa loa</name>
    <name type="common">Eye worm</name>
    <name type="synonym">Filaria loa</name>
    <dbReference type="NCBI Taxonomy" id="7209"/>
    <lineage>
        <taxon>Eukaryota</taxon>
        <taxon>Metazoa</taxon>
        <taxon>Ecdysozoa</taxon>
        <taxon>Nematoda</taxon>
        <taxon>Chromadorea</taxon>
        <taxon>Rhabditida</taxon>
        <taxon>Spirurina</taxon>
        <taxon>Spiruromorpha</taxon>
        <taxon>Filarioidea</taxon>
        <taxon>Onchocercidae</taxon>
        <taxon>Loa</taxon>
    </lineage>
</organism>
<dbReference type="PANTHER" id="PTHR13328:SF4">
    <property type="entry name" value="NEGATIVE ELONGATION FACTOR A"/>
    <property type="match status" value="1"/>
</dbReference>
<accession>A0A1I7VHH4</accession>
<dbReference type="WBParaSite" id="EN70_2603">
    <property type="protein sequence ID" value="EN70_2603"/>
    <property type="gene ID" value="EN70_2603"/>
</dbReference>
<feature type="compositionally biased region" description="Low complexity" evidence="1">
    <location>
        <begin position="383"/>
        <end position="394"/>
    </location>
</feature>
<feature type="compositionally biased region" description="Basic and acidic residues" evidence="1">
    <location>
        <begin position="272"/>
        <end position="299"/>
    </location>
</feature>
<feature type="region of interest" description="Disordered" evidence="1">
    <location>
        <begin position="518"/>
        <end position="595"/>
    </location>
</feature>
<protein>
    <submittedName>
        <fullName evidence="4">HDAg domain-containing protein</fullName>
    </submittedName>
</protein>
<dbReference type="PANTHER" id="PTHR13328">
    <property type="entry name" value="NEGATIVE ELONGATION FACTOR A NELF-A"/>
    <property type="match status" value="1"/>
</dbReference>
<dbReference type="eggNOG" id="ENOG502RFB0">
    <property type="taxonomic scope" value="Eukaryota"/>
</dbReference>
<feature type="region of interest" description="Disordered" evidence="1">
    <location>
        <begin position="271"/>
        <end position="299"/>
    </location>
</feature>
<name>A0A1I7VHH4_LOALO</name>
<dbReference type="InterPro" id="IPR052828">
    <property type="entry name" value="NELF-A_domain"/>
</dbReference>